<proteinExistence type="predicted"/>
<feature type="coiled-coil region" evidence="1">
    <location>
        <begin position="32"/>
        <end position="73"/>
    </location>
</feature>
<keyword evidence="1" id="KW-0175">Coiled coil</keyword>
<protein>
    <submittedName>
        <fullName evidence="2">Uncharacterized protein</fullName>
    </submittedName>
</protein>
<dbReference type="Proteomes" id="UP000233469">
    <property type="component" value="Unassembled WGS sequence"/>
</dbReference>
<reference evidence="2 3" key="2">
    <citation type="submission" date="2017-10" db="EMBL/GenBank/DDBJ databases">
        <title>Extensive intraspecific genome diversity in a model arbuscular mycorrhizal fungus.</title>
        <authorList>
            <person name="Chen E.C.H."/>
            <person name="Morin E."/>
            <person name="Baudet D."/>
            <person name="Noel J."/>
            <person name="Ndikumana S."/>
            <person name="Charron P."/>
            <person name="St-Onge C."/>
            <person name="Giorgi J."/>
            <person name="Grigoriev I.V."/>
            <person name="Roux C."/>
            <person name="Martin F.M."/>
            <person name="Corradi N."/>
        </authorList>
    </citation>
    <scope>NUCLEOTIDE SEQUENCE [LARGE SCALE GENOMIC DNA]</scope>
    <source>
        <strain evidence="2 3">C2</strain>
    </source>
</reference>
<dbReference type="AlphaFoldDB" id="A0A2N1MC32"/>
<dbReference type="Gene3D" id="1.20.5.340">
    <property type="match status" value="1"/>
</dbReference>
<evidence type="ECO:0000256" key="1">
    <source>
        <dbReference type="SAM" id="Coils"/>
    </source>
</evidence>
<name>A0A2N1MC32_9GLOM</name>
<sequence>MAFRRPHLRQRRTCEEYKAELEEENYHLSSELQAEVDSNRQNEKQIKELEQEIAELKSEISSLKKQLYQAKKDIRNNEKHISSIESQLVDSEEQTCIILMIIWQQLLSW</sequence>
<organism evidence="2 3">
    <name type="scientific">Rhizophagus irregularis</name>
    <dbReference type="NCBI Taxonomy" id="588596"/>
    <lineage>
        <taxon>Eukaryota</taxon>
        <taxon>Fungi</taxon>
        <taxon>Fungi incertae sedis</taxon>
        <taxon>Mucoromycota</taxon>
        <taxon>Glomeromycotina</taxon>
        <taxon>Glomeromycetes</taxon>
        <taxon>Glomerales</taxon>
        <taxon>Glomeraceae</taxon>
        <taxon>Rhizophagus</taxon>
    </lineage>
</organism>
<evidence type="ECO:0000313" key="2">
    <source>
        <dbReference type="EMBL" id="PKK59184.1"/>
    </source>
</evidence>
<comment type="caution">
    <text evidence="2">The sequence shown here is derived from an EMBL/GenBank/DDBJ whole genome shotgun (WGS) entry which is preliminary data.</text>
</comment>
<dbReference type="SUPFAM" id="SSF161270">
    <property type="entry name" value="PspA lactotransferrin-binding region"/>
    <property type="match status" value="1"/>
</dbReference>
<reference evidence="2 3" key="1">
    <citation type="submission" date="2016-04" db="EMBL/GenBank/DDBJ databases">
        <title>Genome analyses suggest a sexual origin of heterokaryosis in a supposedly ancient asexual fungus.</title>
        <authorList>
            <person name="Ropars J."/>
            <person name="Sedzielewska K."/>
            <person name="Noel J."/>
            <person name="Charron P."/>
            <person name="Farinelli L."/>
            <person name="Marton T."/>
            <person name="Kruger M."/>
            <person name="Pelin A."/>
            <person name="Brachmann A."/>
            <person name="Corradi N."/>
        </authorList>
    </citation>
    <scope>NUCLEOTIDE SEQUENCE [LARGE SCALE GENOMIC DNA]</scope>
    <source>
        <strain evidence="2 3">C2</strain>
    </source>
</reference>
<evidence type="ECO:0000313" key="3">
    <source>
        <dbReference type="Proteomes" id="UP000233469"/>
    </source>
</evidence>
<gene>
    <name evidence="2" type="ORF">RhiirC2_795203</name>
</gene>
<accession>A0A2N1MC32</accession>
<dbReference type="EMBL" id="LLXL01003181">
    <property type="protein sequence ID" value="PKK59184.1"/>
    <property type="molecule type" value="Genomic_DNA"/>
</dbReference>